<feature type="region of interest" description="Disordered" evidence="2">
    <location>
        <begin position="1998"/>
        <end position="2027"/>
    </location>
</feature>
<evidence type="ECO:0000256" key="2">
    <source>
        <dbReference type="SAM" id="MobiDB-lite"/>
    </source>
</evidence>
<evidence type="ECO:0000313" key="6">
    <source>
        <dbReference type="Proteomes" id="UP000256645"/>
    </source>
</evidence>
<dbReference type="InterPro" id="IPR031352">
    <property type="entry name" value="SesA"/>
</dbReference>
<dbReference type="Pfam" id="PF17107">
    <property type="entry name" value="SesA"/>
    <property type="match status" value="1"/>
</dbReference>
<dbReference type="EMBL" id="PDLM01000004">
    <property type="protein sequence ID" value="RDW79458.1"/>
    <property type="molecule type" value="Genomic_DNA"/>
</dbReference>
<reference evidence="5 6" key="1">
    <citation type="journal article" date="2018" name="IMA Fungus">
        <title>IMA Genome-F 9: Draft genome sequence of Annulohypoxylon stygium, Aspergillus mulundensis, Berkeleyomyces basicola (syn. Thielaviopsis basicola), Ceratocystis smalleyi, two Cercospora beticola strains, Coleophoma cylindrospora, Fusarium fracticaudum, Phialophora cf. hyalina, and Morchella septimelata.</title>
        <authorList>
            <person name="Wingfield B.D."/>
            <person name="Bills G.F."/>
            <person name="Dong Y."/>
            <person name="Huang W."/>
            <person name="Nel W.J."/>
            <person name="Swalarsk-Parry B.S."/>
            <person name="Vaghefi N."/>
            <person name="Wilken P.M."/>
            <person name="An Z."/>
            <person name="de Beer Z.W."/>
            <person name="De Vos L."/>
            <person name="Chen L."/>
            <person name="Duong T.A."/>
            <person name="Gao Y."/>
            <person name="Hammerbacher A."/>
            <person name="Kikkert J.R."/>
            <person name="Li Y."/>
            <person name="Li H."/>
            <person name="Li K."/>
            <person name="Li Q."/>
            <person name="Liu X."/>
            <person name="Ma X."/>
            <person name="Naidoo K."/>
            <person name="Pethybridge S.J."/>
            <person name="Sun J."/>
            <person name="Steenkamp E.T."/>
            <person name="van der Nest M.A."/>
            <person name="van Wyk S."/>
            <person name="Wingfield M.J."/>
            <person name="Xiong C."/>
            <person name="Yue Q."/>
            <person name="Zhang X."/>
        </authorList>
    </citation>
    <scope>NUCLEOTIDE SEQUENCE [LARGE SCALE GENOMIC DNA]</scope>
    <source>
        <strain evidence="5 6">BP6252</strain>
    </source>
</reference>
<organism evidence="5 6">
    <name type="scientific">Coleophoma cylindrospora</name>
    <dbReference type="NCBI Taxonomy" id="1849047"/>
    <lineage>
        <taxon>Eukaryota</taxon>
        <taxon>Fungi</taxon>
        <taxon>Dikarya</taxon>
        <taxon>Ascomycota</taxon>
        <taxon>Pezizomycotina</taxon>
        <taxon>Leotiomycetes</taxon>
        <taxon>Helotiales</taxon>
        <taxon>Dermateaceae</taxon>
        <taxon>Coleophoma</taxon>
    </lineage>
</organism>
<dbReference type="Proteomes" id="UP000256645">
    <property type="component" value="Unassembled WGS sequence"/>
</dbReference>
<accession>A0A3D8RZL2</accession>
<feature type="domain" description="Nephrocystin 3-like N-terminal" evidence="4">
    <location>
        <begin position="218"/>
        <end position="383"/>
    </location>
</feature>
<name>A0A3D8RZL2_9HELO</name>
<keyword evidence="1" id="KW-0677">Repeat</keyword>
<dbReference type="Pfam" id="PF24883">
    <property type="entry name" value="NPHP3_N"/>
    <property type="match status" value="1"/>
</dbReference>
<feature type="domain" description="NACHT-NTPase and P-loop NTPases N-terminal" evidence="3">
    <location>
        <begin position="14"/>
        <end position="135"/>
    </location>
</feature>
<feature type="compositionally biased region" description="Polar residues" evidence="2">
    <location>
        <begin position="1998"/>
        <end position="2013"/>
    </location>
</feature>
<evidence type="ECO:0000313" key="5">
    <source>
        <dbReference type="EMBL" id="RDW79458.1"/>
    </source>
</evidence>
<evidence type="ECO:0000259" key="3">
    <source>
        <dbReference type="Pfam" id="PF17107"/>
    </source>
</evidence>
<evidence type="ECO:0000259" key="4">
    <source>
        <dbReference type="Pfam" id="PF24883"/>
    </source>
</evidence>
<evidence type="ECO:0000256" key="1">
    <source>
        <dbReference type="ARBA" id="ARBA00022737"/>
    </source>
</evidence>
<keyword evidence="6" id="KW-1185">Reference proteome</keyword>
<evidence type="ECO:0008006" key="7">
    <source>
        <dbReference type="Google" id="ProtNLM"/>
    </source>
</evidence>
<sequence>MSGIGEASLVLGLISSIITIIQTAKDLHEAANSASGLPKALNDVATKLPSVLILLEEAEKFIQQEFIDQHAFSALERIIRSCQIRAKDLLEIFEKTVTNKRGSSLARYGNAVRKIGKGGRAITLVGEILGDLELLSKFIPFPEAIQRRLATSKDEISTIETAVSETTIYHTAQMTTRKPKDTLQSWILPENLAAPVPVMDQMFYLEKRFCNPETDFSTCDWILKTAEYKDFIDPEESFILWIKGSSGCGKSVLVSAIVDHIEKSNKASKSSRVIYCYGHRDPEPTSSMTLVRLLVAQVMCWGNAEVDAEVKKFFTSNPSIKEYDSVVEKKLWDLLAILLAFEEEKLYIIVDGFGETLSPVTSLLTLTTTLAETNNISLLISSRHSRKFFENNAPRKATIEDPVKSAQLDLTLGRVSQDLQEYVANQVNSNPAFSAKSENVRERVIKGVCARSRGMFLYASLVLKDLKDDKISSNSAIDATLEHLPSGLFEIYMKNLEIPKASIKGAEVFCWILCSTQPLTWEELKSGLAIIDSGISEDELIDDACETFIEHSCGQLIESYGENPQRLRFIHPTVAEFLLDNEEIKQSLGLHKAHSLVAGKLMTFLECEDLPDFPPIDLDDPQEIEPPQEIVANYSRQNGHGIYQYATFNWYKHLRDCEDSNNLLLEEKVLTFLFITSPETSYPFIRWLKSAMIMGTFANDGGDSASLTTDFIETLQAWQQRKEWPNGDIKEKLQSWLKDFLDLMLDWGKALEAHPYWIHYLHHEFLSDKSHFRTILGDDYDSNLVQFVAGRIGTRSSETPSWPDLSFAVDLDNDLAYTYNAPYISCYHMRTGLLVSDISVPIPNKMRGPLAVKRGILCPEKKFLAVIFESKGSCYDSWGSKIREGYKLTSKCCNAVHASGSPLAWTFETEPDFDESQLYETGYLSAVFGLNSPQFVVCLLELRRANSARTDLFCLPHWASTPVLIAGSQHMGWDLDDHDLLGFSADSSKLSTPFGVFDTNTGKKLSQHWASDFNWFTRCGKITTDFNSVFAVLNSPEGCMLQLSDTQVMGVKWLLELPGFVHILAVSNHGRFLLLLRVEESERTETGNAKLAGQRRATIGILDRQKKKDFWTALLFFDPQSTKTPTRPWNFFQTKFPPQFSLESQSRNDTNKILLYAPKGWQIAKTIGRVTPSDQSAIRREPNLLLFESEKFGNGFGRRPVLKMRLPAVAFTNPAASGLTILLWTPQLDTATLYLNNSITTMNIAQLKDLVSLATKDQNLISRPIGDSLTEATKDVSLLLITPSRSVAFYVQISLPSSDSDKELPSIENLQPVTTDFSHNQYKLTITCLVAGDSQGKSCTISHSTLKTWHYTSPGVQCISAFEDDQLSFGDIEVNLTHIDTDDVLQFTVEEPKGGVFQRAMRSFRKRAHPFCLSQKDSPMDGIVRPSQSARYSIFDQGRILFQNHESPQDTTTRRFLVNGGSTIQEGKHIFQFTRELNKSRTPESNRQADQFEVFLCVFDDENKDISWLLHTSTAGEKSRNGTSALQAVWAIHPRLPLLAWLLPGHQLRISYIDSQAPPITIAAALTIEVDPTQAIKFSPSGCYIMVQGKETFKCDFMMIDTLQATRSVVLCDLVEGKTTSITLSSPSPLSFHLDDQYLHTYRLTRNCAIERTVYSLPALALCERQYLTFIPAHCSCPTCGVAFDNFEKPCAISILEYEGIESVVLGHSALNIGRAVADGQVCEPLILRITCPPLQLDLAHTGEATLDSTPTLFFPKIIDSKGSVIKHSFDSLQLSCCKELEPETKGCQCSSCIVSHDDLLTEENESRPRRILQMTTTMFDFQDLKQGQISPDQVEEILIKIESLAEKEMRMPDTMKEINRDSLARMKAVFGDDFFPFDSWKEFKTAIDDIEEDYSFKEYTQHMFGGRGIGCKIPLPVQTFCFDKTGESSMTWSSSLALGWIEEDLEWFYERFVDSEFDGARMWYEFPGYYTLKKRSDELSADKTAKGDRHRRFFGNYSTDSNPARTQATLPSSKKDPGITKSEPQSVEEIIDEVKSVLPMVTVKDFCTAFSEFVPGMGEMLEERVYSLMQKSMIMDEER</sequence>
<dbReference type="InterPro" id="IPR056884">
    <property type="entry name" value="NPHP3-like_N"/>
</dbReference>
<dbReference type="PANTHER" id="PTHR10039">
    <property type="entry name" value="AMELOGENIN"/>
    <property type="match status" value="1"/>
</dbReference>
<protein>
    <recommendedName>
        <fullName evidence="7">NACHT domain-containing protein</fullName>
    </recommendedName>
</protein>
<dbReference type="InterPro" id="IPR027417">
    <property type="entry name" value="P-loop_NTPase"/>
</dbReference>
<dbReference type="PANTHER" id="PTHR10039:SF17">
    <property type="entry name" value="FUNGAL STAND N-TERMINAL GOODBYE DOMAIN-CONTAINING PROTEIN-RELATED"/>
    <property type="match status" value="1"/>
</dbReference>
<comment type="caution">
    <text evidence="5">The sequence shown here is derived from an EMBL/GenBank/DDBJ whole genome shotgun (WGS) entry which is preliminary data.</text>
</comment>
<dbReference type="Gene3D" id="3.40.50.300">
    <property type="entry name" value="P-loop containing nucleotide triphosphate hydrolases"/>
    <property type="match status" value="1"/>
</dbReference>
<dbReference type="OrthoDB" id="674604at2759"/>
<dbReference type="STRING" id="1849047.A0A3D8RZL2"/>
<proteinExistence type="predicted"/>
<gene>
    <name evidence="5" type="ORF">BP6252_04096</name>
</gene>